<reference evidence="2 3" key="1">
    <citation type="journal article" date="2015" name="Genome Biol. Evol.">
        <title>Phylogenomic analyses indicate that early fungi evolved digesting cell walls of algal ancestors of land plants.</title>
        <authorList>
            <person name="Chang Y."/>
            <person name="Wang S."/>
            <person name="Sekimoto S."/>
            <person name="Aerts A.L."/>
            <person name="Choi C."/>
            <person name="Clum A."/>
            <person name="LaButti K.M."/>
            <person name="Lindquist E.A."/>
            <person name="Yee Ngan C."/>
            <person name="Ohm R.A."/>
            <person name="Salamov A.A."/>
            <person name="Grigoriev I.V."/>
            <person name="Spatafora J.W."/>
            <person name="Berbee M.L."/>
        </authorList>
    </citation>
    <scope>NUCLEOTIDE SEQUENCE [LARGE SCALE GENOMIC DNA]</scope>
    <source>
        <strain evidence="2 3">JEL478</strain>
    </source>
</reference>
<gene>
    <name evidence="2" type="ORF">M427DRAFT_135217</name>
</gene>
<feature type="coiled-coil region" evidence="1">
    <location>
        <begin position="39"/>
        <end position="66"/>
    </location>
</feature>
<proteinExistence type="predicted"/>
<evidence type="ECO:0000313" key="3">
    <source>
        <dbReference type="Proteomes" id="UP000070544"/>
    </source>
</evidence>
<protein>
    <recommendedName>
        <fullName evidence="4">Mediator complex subunit 9</fullName>
    </recommendedName>
</protein>
<evidence type="ECO:0000313" key="2">
    <source>
        <dbReference type="EMBL" id="KXS15258.1"/>
    </source>
</evidence>
<evidence type="ECO:0000256" key="1">
    <source>
        <dbReference type="SAM" id="Coils"/>
    </source>
</evidence>
<organism evidence="2 3">
    <name type="scientific">Gonapodya prolifera (strain JEL478)</name>
    <name type="common">Monoblepharis prolifera</name>
    <dbReference type="NCBI Taxonomy" id="1344416"/>
    <lineage>
        <taxon>Eukaryota</taxon>
        <taxon>Fungi</taxon>
        <taxon>Fungi incertae sedis</taxon>
        <taxon>Chytridiomycota</taxon>
        <taxon>Chytridiomycota incertae sedis</taxon>
        <taxon>Monoblepharidomycetes</taxon>
        <taxon>Monoblepharidales</taxon>
        <taxon>Gonapodyaceae</taxon>
        <taxon>Gonapodya</taxon>
    </lineage>
</organism>
<accession>A0A139AES4</accession>
<keyword evidence="3" id="KW-1185">Reference proteome</keyword>
<dbReference type="AlphaFoldDB" id="A0A139AES4"/>
<name>A0A139AES4_GONPJ</name>
<evidence type="ECO:0008006" key="4">
    <source>
        <dbReference type="Google" id="ProtNLM"/>
    </source>
</evidence>
<dbReference type="Proteomes" id="UP000070544">
    <property type="component" value="Unassembled WGS sequence"/>
</dbReference>
<keyword evidence="1" id="KW-0175">Coiled coil</keyword>
<sequence>MTVPPAPSNQEVIDRVKEMTQHVAALEKIAQDLPASTPSKSSESRIKELEKENRSLKTTVEKLEVRVAVLLRTLDQKDKLIASLGGR</sequence>
<dbReference type="EMBL" id="KQ965763">
    <property type="protein sequence ID" value="KXS15258.1"/>
    <property type="molecule type" value="Genomic_DNA"/>
</dbReference>